<keyword evidence="7" id="KW-1185">Reference proteome</keyword>
<dbReference type="InterPro" id="IPR044946">
    <property type="entry name" value="Restrct_endonuc_typeI_TRD_sf"/>
</dbReference>
<dbReference type="RefSeq" id="WP_133671506.1">
    <property type="nucleotide sequence ID" value="NZ_SNZW01000011.1"/>
</dbReference>
<evidence type="ECO:0000256" key="1">
    <source>
        <dbReference type="ARBA" id="ARBA00010923"/>
    </source>
</evidence>
<dbReference type="GO" id="GO:0003677">
    <property type="term" value="F:DNA binding"/>
    <property type="evidence" value="ECO:0007669"/>
    <property type="project" value="UniProtKB-KW"/>
</dbReference>
<dbReference type="Proteomes" id="UP000295274">
    <property type="component" value="Unassembled WGS sequence"/>
</dbReference>
<reference evidence="6 7" key="1">
    <citation type="submission" date="2019-03" db="EMBL/GenBank/DDBJ databases">
        <title>Genomic Encyclopedia of Type Strains, Phase III (KMG-III): the genomes of soil and plant-associated and newly described type strains.</title>
        <authorList>
            <person name="Whitman W."/>
        </authorList>
    </citation>
    <scope>NUCLEOTIDE SEQUENCE [LARGE SCALE GENOMIC DNA]</scope>
    <source>
        <strain evidence="6 7">CECT 8455</strain>
    </source>
</reference>
<dbReference type="CDD" id="cd17278">
    <property type="entry name" value="RMtype1_S_LdeBORF1052P-TRD2-CR2"/>
    <property type="match status" value="1"/>
</dbReference>
<evidence type="ECO:0000256" key="2">
    <source>
        <dbReference type="ARBA" id="ARBA00022747"/>
    </source>
</evidence>
<comment type="similarity">
    <text evidence="1">Belongs to the type-I restriction system S methylase family.</text>
</comment>
<feature type="domain" description="Type I restriction modification DNA specificity" evidence="4">
    <location>
        <begin position="110"/>
        <end position="297"/>
    </location>
</feature>
<organism evidence="6 7">
    <name type="scientific">Maribacter caenipelagi</name>
    <dbReference type="NCBI Taxonomy" id="1447781"/>
    <lineage>
        <taxon>Bacteria</taxon>
        <taxon>Pseudomonadati</taxon>
        <taxon>Bacteroidota</taxon>
        <taxon>Flavobacteriia</taxon>
        <taxon>Flavobacteriales</taxon>
        <taxon>Flavobacteriaceae</taxon>
        <taxon>Maribacter</taxon>
    </lineage>
</organism>
<proteinExistence type="inferred from homology"/>
<dbReference type="EMBL" id="SNZW01000011">
    <property type="protein sequence ID" value="TDS18883.1"/>
    <property type="molecule type" value="Genomic_DNA"/>
</dbReference>
<evidence type="ECO:0000313" key="6">
    <source>
        <dbReference type="EMBL" id="TDS18883.1"/>
    </source>
</evidence>
<dbReference type="GO" id="GO:0009307">
    <property type="term" value="P:DNA restriction-modification system"/>
    <property type="evidence" value="ECO:0007669"/>
    <property type="project" value="UniProtKB-KW"/>
</dbReference>
<dbReference type="SUPFAM" id="SSF81301">
    <property type="entry name" value="Nucleotidyltransferase"/>
    <property type="match status" value="1"/>
</dbReference>
<dbReference type="InterPro" id="IPR043519">
    <property type="entry name" value="NT_sf"/>
</dbReference>
<dbReference type="InterPro" id="IPR041633">
    <property type="entry name" value="Polbeta"/>
</dbReference>
<dbReference type="InterPro" id="IPR052021">
    <property type="entry name" value="Type-I_RS_S_subunit"/>
</dbReference>
<evidence type="ECO:0000259" key="5">
    <source>
        <dbReference type="Pfam" id="PF18765"/>
    </source>
</evidence>
<dbReference type="AlphaFoldDB" id="A0A4R7DBW1"/>
<comment type="caution">
    <text evidence="6">The sequence shown here is derived from an EMBL/GenBank/DDBJ whole genome shotgun (WGS) entry which is preliminary data.</text>
</comment>
<dbReference type="CDD" id="cd05403">
    <property type="entry name" value="NT_KNTase_like"/>
    <property type="match status" value="1"/>
</dbReference>
<dbReference type="Gene3D" id="3.30.460.10">
    <property type="entry name" value="Beta Polymerase, domain 2"/>
    <property type="match status" value="1"/>
</dbReference>
<accession>A0A4R7DBW1</accession>
<name>A0A4R7DBW1_9FLAO</name>
<dbReference type="PANTHER" id="PTHR30408">
    <property type="entry name" value="TYPE-1 RESTRICTION ENZYME ECOKI SPECIFICITY PROTEIN"/>
    <property type="match status" value="1"/>
</dbReference>
<dbReference type="SUPFAM" id="SSF116734">
    <property type="entry name" value="DNA methylase specificity domain"/>
    <property type="match status" value="2"/>
</dbReference>
<evidence type="ECO:0000259" key="4">
    <source>
        <dbReference type="Pfam" id="PF01420"/>
    </source>
</evidence>
<keyword evidence="3" id="KW-0238">DNA-binding</keyword>
<feature type="domain" description="Type I restriction modification DNA specificity" evidence="4">
    <location>
        <begin position="313"/>
        <end position="484"/>
    </location>
</feature>
<dbReference type="CDD" id="cd17254">
    <property type="entry name" value="RMtype1_S_FclI-TRD1-CR1_like"/>
    <property type="match status" value="1"/>
</dbReference>
<feature type="domain" description="Polymerase beta nucleotidyltransferase" evidence="5">
    <location>
        <begin position="11"/>
        <end position="101"/>
    </location>
</feature>
<dbReference type="Gene3D" id="1.10.287.1120">
    <property type="entry name" value="Bipartite methylase S protein"/>
    <property type="match status" value="1"/>
</dbReference>
<evidence type="ECO:0000256" key="3">
    <source>
        <dbReference type="ARBA" id="ARBA00023125"/>
    </source>
</evidence>
<dbReference type="InterPro" id="IPR000055">
    <property type="entry name" value="Restrct_endonuc_typeI_TRD"/>
</dbReference>
<dbReference type="Gene3D" id="3.90.220.20">
    <property type="entry name" value="DNA methylase specificity domains"/>
    <property type="match status" value="2"/>
</dbReference>
<protein>
    <submittedName>
        <fullName evidence="6">Type I restriction enzyme S subunit</fullName>
    </submittedName>
</protein>
<sequence length="503" mass="57258">MYGLEQGDIDKINSVFSKYPEVEKAILYGSRAKGNYKPHSDIDITLVGKTLKLSQQFSIETDLDDLLLPYKMDLSIFHKIENKDLIEHINRVGINLYNSSDNLEKLENENEWDEVIIGDYIDLISGYAFKSKDFLENQVENSLSVLKIKNVANGDVHLNGVQYHLYNDKLEKFLITKNDTLIAMTGNHPQAKSQVVGDVSRYRLNTNSLLNQRVGKIVCSENIDEDFTYYFFKDDTTHKYLANQSSGSANQANISKTNILNLAVNLPSLPEQKAIANVLSGLDNKIDLLYRQNKTLEGLSKALFRQWLVEEVNEEWEEESLSSIATFLNGLACQKFPPKNEIDKLPVLKIKDLKSGLSESSDFASTDVNEKYLVQNGDVIFSWSASLVVKIWDGEDCILNQHLFKVTSERFPKWFYYLWSKYHLDMFIAIAKAHATTMGHIKRGDLDDAMVVIPPPAELAKMSKTFTPLIDKIIANNKQIKQVEKLRDTLLPKLMSGEIRVQI</sequence>
<dbReference type="PANTHER" id="PTHR30408:SF12">
    <property type="entry name" value="TYPE I RESTRICTION ENZYME MJAVIII SPECIFICITY SUBUNIT"/>
    <property type="match status" value="1"/>
</dbReference>
<dbReference type="Pfam" id="PF18765">
    <property type="entry name" value="Polbeta"/>
    <property type="match status" value="1"/>
</dbReference>
<keyword evidence="2" id="KW-0680">Restriction system</keyword>
<dbReference type="OrthoDB" id="9816225at2"/>
<evidence type="ECO:0000313" key="7">
    <source>
        <dbReference type="Proteomes" id="UP000295274"/>
    </source>
</evidence>
<dbReference type="Pfam" id="PF01420">
    <property type="entry name" value="Methylase_S"/>
    <property type="match status" value="2"/>
</dbReference>
<gene>
    <name evidence="6" type="ORF">DFQ03_0594</name>
</gene>